<dbReference type="AlphaFoldDB" id="A0A8H1LJ26"/>
<evidence type="ECO:0000256" key="1">
    <source>
        <dbReference type="SAM" id="MobiDB-lite"/>
    </source>
</evidence>
<evidence type="ECO:0000313" key="2">
    <source>
        <dbReference type="EMBL" id="TGG86112.1"/>
    </source>
</evidence>
<proteinExistence type="predicted"/>
<dbReference type="EMBL" id="RCIY01000040">
    <property type="protein sequence ID" value="TGG86112.1"/>
    <property type="molecule type" value="Genomic_DNA"/>
</dbReference>
<evidence type="ECO:0000313" key="3">
    <source>
        <dbReference type="Proteomes" id="UP000298111"/>
    </source>
</evidence>
<protein>
    <submittedName>
        <fullName evidence="2">Uncharacterized protein</fullName>
    </submittedName>
</protein>
<name>A0A8H1LJ26_9ACTN</name>
<dbReference type="Proteomes" id="UP000298111">
    <property type="component" value="Unassembled WGS sequence"/>
</dbReference>
<gene>
    <name evidence="2" type="ORF">D8771_06790</name>
</gene>
<feature type="compositionally biased region" description="Basic and acidic residues" evidence="1">
    <location>
        <begin position="39"/>
        <end position="54"/>
    </location>
</feature>
<comment type="caution">
    <text evidence="2">The sequence shown here is derived from an EMBL/GenBank/DDBJ whole genome shotgun (WGS) entry which is preliminary data.</text>
</comment>
<accession>A0A8H1LJ26</accession>
<feature type="region of interest" description="Disordered" evidence="1">
    <location>
        <begin position="14"/>
        <end position="71"/>
    </location>
</feature>
<sequence>MGAPPDGQIRTIRAAANSGEPGHPGPVAGARATGPTGRRAYEHKRGPGRGDRPRPPATARPPARSLVVAGA</sequence>
<reference evidence="2 3" key="1">
    <citation type="submission" date="2018-10" db="EMBL/GenBank/DDBJ databases">
        <title>Isolation of pseudouridimycin from Streptomyces albus DSM 40763.</title>
        <authorList>
            <person name="Rosenqvist P."/>
            <person name="Metsae-Ketelae M."/>
            <person name="Virta P."/>
        </authorList>
    </citation>
    <scope>NUCLEOTIDE SEQUENCE [LARGE SCALE GENOMIC DNA]</scope>
    <source>
        <strain evidence="2 3">DSM 40763</strain>
    </source>
</reference>
<organism evidence="2 3">
    <name type="scientific">Streptomyces albus</name>
    <dbReference type="NCBI Taxonomy" id="1888"/>
    <lineage>
        <taxon>Bacteria</taxon>
        <taxon>Bacillati</taxon>
        <taxon>Actinomycetota</taxon>
        <taxon>Actinomycetes</taxon>
        <taxon>Kitasatosporales</taxon>
        <taxon>Streptomycetaceae</taxon>
        <taxon>Streptomyces</taxon>
    </lineage>
</organism>